<organism evidence="1 2">
    <name type="scientific">Acaulospora colombiana</name>
    <dbReference type="NCBI Taxonomy" id="27376"/>
    <lineage>
        <taxon>Eukaryota</taxon>
        <taxon>Fungi</taxon>
        <taxon>Fungi incertae sedis</taxon>
        <taxon>Mucoromycota</taxon>
        <taxon>Glomeromycotina</taxon>
        <taxon>Glomeromycetes</taxon>
        <taxon>Diversisporales</taxon>
        <taxon>Acaulosporaceae</taxon>
        <taxon>Acaulospora</taxon>
    </lineage>
</organism>
<protein>
    <submittedName>
        <fullName evidence="1">9123_t:CDS:1</fullName>
    </submittedName>
</protein>
<dbReference type="Proteomes" id="UP000789525">
    <property type="component" value="Unassembled WGS sequence"/>
</dbReference>
<evidence type="ECO:0000313" key="1">
    <source>
        <dbReference type="EMBL" id="CAG8644355.1"/>
    </source>
</evidence>
<dbReference type="EMBL" id="CAJVPT010019873">
    <property type="protein sequence ID" value="CAG8644355.1"/>
    <property type="molecule type" value="Genomic_DNA"/>
</dbReference>
<name>A0ACA9NDE9_9GLOM</name>
<proteinExistence type="predicted"/>
<reference evidence="1" key="1">
    <citation type="submission" date="2021-06" db="EMBL/GenBank/DDBJ databases">
        <authorList>
            <person name="Kallberg Y."/>
            <person name="Tangrot J."/>
            <person name="Rosling A."/>
        </authorList>
    </citation>
    <scope>NUCLEOTIDE SEQUENCE</scope>
    <source>
        <strain evidence="1">CL356</strain>
    </source>
</reference>
<gene>
    <name evidence="1" type="ORF">ACOLOM_LOCUS8048</name>
</gene>
<evidence type="ECO:0000313" key="2">
    <source>
        <dbReference type="Proteomes" id="UP000789525"/>
    </source>
</evidence>
<comment type="caution">
    <text evidence="1">The sequence shown here is derived from an EMBL/GenBank/DDBJ whole genome shotgun (WGS) entry which is preliminary data.</text>
</comment>
<accession>A0ACA9NDE9</accession>
<feature type="non-terminal residue" evidence="1">
    <location>
        <position position="59"/>
    </location>
</feature>
<keyword evidence="2" id="KW-1185">Reference proteome</keyword>
<sequence length="59" mass="6625">MAKLGFQTPAGERGGNDINVEPCRPACKLVTPTVFTARANQAYPYHLLTDEDGRVYWRE</sequence>